<name>A0A4Z0GSP6_9BACL</name>
<feature type="transmembrane region" description="Helical" evidence="7">
    <location>
        <begin position="59"/>
        <end position="80"/>
    </location>
</feature>
<dbReference type="AlphaFoldDB" id="A0A4Z0GSP6"/>
<dbReference type="EMBL" id="SRJD01000001">
    <property type="protein sequence ID" value="TGB00383.1"/>
    <property type="molecule type" value="Genomic_DNA"/>
</dbReference>
<dbReference type="Pfam" id="PF04239">
    <property type="entry name" value="DUF421"/>
    <property type="match status" value="1"/>
</dbReference>
<evidence type="ECO:0000256" key="6">
    <source>
        <dbReference type="ARBA" id="ARBA00023136"/>
    </source>
</evidence>
<evidence type="ECO:0000259" key="9">
    <source>
        <dbReference type="Pfam" id="PF20730"/>
    </source>
</evidence>
<feature type="domain" description="YetF-like N-terminal transmembrane" evidence="9">
    <location>
        <begin position="11"/>
        <end position="78"/>
    </location>
</feature>
<dbReference type="RefSeq" id="WP_135347028.1">
    <property type="nucleotide sequence ID" value="NZ_SRJD01000001.1"/>
</dbReference>
<evidence type="ECO:0000313" key="10">
    <source>
        <dbReference type="EMBL" id="TGB00383.1"/>
    </source>
</evidence>
<evidence type="ECO:0000313" key="11">
    <source>
        <dbReference type="Proteomes" id="UP000298347"/>
    </source>
</evidence>
<keyword evidence="6 7" id="KW-0472">Membrane</keyword>
<feature type="domain" description="YetF C-terminal" evidence="8">
    <location>
        <begin position="81"/>
        <end position="214"/>
    </location>
</feature>
<feature type="transmembrane region" description="Helical" evidence="7">
    <location>
        <begin position="35"/>
        <end position="52"/>
    </location>
</feature>
<keyword evidence="5 7" id="KW-1133">Transmembrane helix</keyword>
<dbReference type="InterPro" id="IPR023090">
    <property type="entry name" value="UPF0702_alpha/beta_dom_sf"/>
</dbReference>
<dbReference type="PANTHER" id="PTHR34582">
    <property type="entry name" value="UPF0702 TRANSMEMBRANE PROTEIN YCAP"/>
    <property type="match status" value="1"/>
</dbReference>
<dbReference type="GO" id="GO:0005886">
    <property type="term" value="C:plasma membrane"/>
    <property type="evidence" value="ECO:0007669"/>
    <property type="project" value="UniProtKB-SubCell"/>
</dbReference>
<proteinExistence type="inferred from homology"/>
<dbReference type="Gene3D" id="3.30.240.20">
    <property type="entry name" value="bsu07140 like domains"/>
    <property type="match status" value="2"/>
</dbReference>
<dbReference type="InterPro" id="IPR007353">
    <property type="entry name" value="DUF421"/>
</dbReference>
<evidence type="ECO:0000256" key="4">
    <source>
        <dbReference type="ARBA" id="ARBA00022692"/>
    </source>
</evidence>
<dbReference type="Proteomes" id="UP000298347">
    <property type="component" value="Unassembled WGS sequence"/>
</dbReference>
<accession>A0A4Z0GSP6</accession>
<evidence type="ECO:0000256" key="2">
    <source>
        <dbReference type="ARBA" id="ARBA00006448"/>
    </source>
</evidence>
<comment type="similarity">
    <text evidence="2">Belongs to the UPF0702 family.</text>
</comment>
<comment type="caution">
    <text evidence="10">The sequence shown here is derived from an EMBL/GenBank/DDBJ whole genome shotgun (WGS) entry which is preliminary data.</text>
</comment>
<dbReference type="InterPro" id="IPR048454">
    <property type="entry name" value="YetF_N"/>
</dbReference>
<comment type="subcellular location">
    <subcellularLocation>
        <location evidence="1">Cell membrane</location>
        <topology evidence="1">Multi-pass membrane protein</topology>
    </subcellularLocation>
</comment>
<protein>
    <submittedName>
        <fullName evidence="10">DUF421 domain-containing protein</fullName>
    </submittedName>
</protein>
<reference evidence="10 11" key="1">
    <citation type="journal article" date="2015" name="Int. J. Syst. Evol. Microbiol.">
        <title>Sporolactobacillus shoreae sp. nov. and Sporolactobacillus spathodeae sp. nov., two spore-forming lactic acid bacteria isolated from tree barks in Thailand.</title>
        <authorList>
            <person name="Thamacharoensuk T."/>
            <person name="Kitahara M."/>
            <person name="Ohkuma M."/>
            <person name="Thongchul N."/>
            <person name="Tanasupawat S."/>
        </authorList>
    </citation>
    <scope>NUCLEOTIDE SEQUENCE [LARGE SCALE GENOMIC DNA]</scope>
    <source>
        <strain evidence="10 11">BK92</strain>
    </source>
</reference>
<evidence type="ECO:0000256" key="7">
    <source>
        <dbReference type="SAM" id="Phobius"/>
    </source>
</evidence>
<organism evidence="10 11">
    <name type="scientific">Sporolactobacillus shoreae</name>
    <dbReference type="NCBI Taxonomy" id="1465501"/>
    <lineage>
        <taxon>Bacteria</taxon>
        <taxon>Bacillati</taxon>
        <taxon>Bacillota</taxon>
        <taxon>Bacilli</taxon>
        <taxon>Bacillales</taxon>
        <taxon>Sporolactobacillaceae</taxon>
        <taxon>Sporolactobacillus</taxon>
    </lineage>
</organism>
<sequence>MNFFEILERSLGAFFILLLLTRVLGKTQLNHSTAFNYATGITLGSITANIVIDKNISVFQGFVSLGIWTTATLFIGYLSLKSSRARTILNGEPSIIIKKGKIVEKAMRSSKLNMDTLKMLLRCNHIFTIEDVDYAILETDGQLAVLKKSGRQTVTRRDIQVTSAEPLYLPSEIIVDGKIVVHNLEELNLTREWVQAQIKNFGINSINDVFYAELQSDGTLHIDKREIY</sequence>
<dbReference type="Pfam" id="PF20730">
    <property type="entry name" value="YetF_N"/>
    <property type="match status" value="1"/>
</dbReference>
<gene>
    <name evidence="10" type="ORF">E4665_01520</name>
</gene>
<evidence type="ECO:0000259" key="8">
    <source>
        <dbReference type="Pfam" id="PF04239"/>
    </source>
</evidence>
<keyword evidence="4 7" id="KW-0812">Transmembrane</keyword>
<dbReference type="OrthoDB" id="9778331at2"/>
<dbReference type="PANTHER" id="PTHR34582:SF7">
    <property type="entry name" value="UPF0702 TRANSMEMBRANE PROTEIN YDFS"/>
    <property type="match status" value="1"/>
</dbReference>
<evidence type="ECO:0000256" key="3">
    <source>
        <dbReference type="ARBA" id="ARBA00022475"/>
    </source>
</evidence>
<evidence type="ECO:0000256" key="5">
    <source>
        <dbReference type="ARBA" id="ARBA00022989"/>
    </source>
</evidence>
<keyword evidence="11" id="KW-1185">Reference proteome</keyword>
<evidence type="ECO:0000256" key="1">
    <source>
        <dbReference type="ARBA" id="ARBA00004651"/>
    </source>
</evidence>
<keyword evidence="3" id="KW-1003">Cell membrane</keyword>